<evidence type="ECO:0000313" key="4">
    <source>
        <dbReference type="Proteomes" id="UP000642938"/>
    </source>
</evidence>
<dbReference type="InterPro" id="IPR032710">
    <property type="entry name" value="NTF2-like_dom_sf"/>
</dbReference>
<reference evidence="1" key="1">
    <citation type="journal article" date="2014" name="Int. J. Syst. Evol. Microbiol.">
        <title>Complete genome of a new Firmicutes species belonging to the dominant human colonic microbiota ('Ruminococcus bicirculans') reveals two chromosomes and a selective capacity to utilize plant glucans.</title>
        <authorList>
            <consortium name="NISC Comparative Sequencing Program"/>
            <person name="Wegmann U."/>
            <person name="Louis P."/>
            <person name="Goesmann A."/>
            <person name="Henrissat B."/>
            <person name="Duncan S.H."/>
            <person name="Flint H.J."/>
        </authorList>
    </citation>
    <scope>NUCLEOTIDE SEQUENCE</scope>
    <source>
        <strain evidence="1">CGMCC 1.15287</strain>
    </source>
</reference>
<keyword evidence="2" id="KW-0413">Isomerase</keyword>
<sequence length="267" mass="31211">MNPKIIMLQFMLLTLTGFKHPENKKERISNPQAKTIQSKQVPDHLKNWANSINNRDTGSIKNLYDNHAFKIISADNIIEGSTPIANYYRLNKGKITSIKSIFNVEANKERRINYELVSYEVNKQKNFIGIVIWRMNNEKIVREFEFSTESRPESKKVDKTNISERRKLWIELCNAHNAKNLVTQLYSNNTIYYNHKPIVKGAKDVIKEYGYMNNRNYHLNLEPLRLEVVNGFAFEIGQCSGSYNGKYIIVWKKHADGKWYICIDSNI</sequence>
<name>A0A7W6K9I7_9SPHI</name>
<evidence type="ECO:0000313" key="3">
    <source>
        <dbReference type="Proteomes" id="UP000532273"/>
    </source>
</evidence>
<proteinExistence type="predicted"/>
<dbReference type="EMBL" id="BMHZ01000001">
    <property type="protein sequence ID" value="GGG98423.1"/>
    <property type="molecule type" value="Genomic_DNA"/>
</dbReference>
<dbReference type="Proteomes" id="UP000642938">
    <property type="component" value="Unassembled WGS sequence"/>
</dbReference>
<protein>
    <submittedName>
        <fullName evidence="2">Ketosteroid isomerase-like protein</fullName>
    </submittedName>
</protein>
<dbReference type="RefSeq" id="WP_183761802.1">
    <property type="nucleotide sequence ID" value="NZ_BMHZ01000001.1"/>
</dbReference>
<evidence type="ECO:0000313" key="1">
    <source>
        <dbReference type="EMBL" id="GGG98423.1"/>
    </source>
</evidence>
<dbReference type="SUPFAM" id="SSF54427">
    <property type="entry name" value="NTF2-like"/>
    <property type="match status" value="1"/>
</dbReference>
<dbReference type="AlphaFoldDB" id="A0A7W6K9I7"/>
<gene>
    <name evidence="1" type="ORF">GCM10007422_10730</name>
    <name evidence="2" type="ORF">GGQ60_001556</name>
</gene>
<accession>A0A7W6K9I7</accession>
<organism evidence="2 3">
    <name type="scientific">Pedobacter zeae</name>
    <dbReference type="NCBI Taxonomy" id="1737356"/>
    <lineage>
        <taxon>Bacteria</taxon>
        <taxon>Pseudomonadati</taxon>
        <taxon>Bacteroidota</taxon>
        <taxon>Sphingobacteriia</taxon>
        <taxon>Sphingobacteriales</taxon>
        <taxon>Sphingobacteriaceae</taxon>
        <taxon>Pedobacter</taxon>
    </lineage>
</organism>
<dbReference type="Proteomes" id="UP000532273">
    <property type="component" value="Unassembled WGS sequence"/>
</dbReference>
<evidence type="ECO:0000313" key="2">
    <source>
        <dbReference type="EMBL" id="MBB4107575.1"/>
    </source>
</evidence>
<reference evidence="2 3" key="3">
    <citation type="submission" date="2020-08" db="EMBL/GenBank/DDBJ databases">
        <title>Genomic Encyclopedia of Type Strains, Phase IV (KMG-IV): sequencing the most valuable type-strain genomes for metagenomic binning, comparative biology and taxonomic classification.</title>
        <authorList>
            <person name="Goeker M."/>
        </authorList>
    </citation>
    <scope>NUCLEOTIDE SEQUENCE [LARGE SCALE GENOMIC DNA]</scope>
    <source>
        <strain evidence="2 3">DSM 100774</strain>
    </source>
</reference>
<comment type="caution">
    <text evidence="2">The sequence shown here is derived from an EMBL/GenBank/DDBJ whole genome shotgun (WGS) entry which is preliminary data.</text>
</comment>
<reference evidence="1" key="4">
    <citation type="submission" date="2024-05" db="EMBL/GenBank/DDBJ databases">
        <authorList>
            <person name="Sun Q."/>
            <person name="Zhou Y."/>
        </authorList>
    </citation>
    <scope>NUCLEOTIDE SEQUENCE</scope>
    <source>
        <strain evidence="1">CGMCC 1.15287</strain>
    </source>
</reference>
<dbReference type="GO" id="GO:0016853">
    <property type="term" value="F:isomerase activity"/>
    <property type="evidence" value="ECO:0007669"/>
    <property type="project" value="UniProtKB-KW"/>
</dbReference>
<dbReference type="Gene3D" id="3.10.450.50">
    <property type="match status" value="1"/>
</dbReference>
<reference evidence="4" key="2">
    <citation type="journal article" date="2019" name="Int. J. Syst. Evol. Microbiol.">
        <title>The Global Catalogue of Microorganisms (GCM) 10K type strain sequencing project: providing services to taxonomists for standard genome sequencing and annotation.</title>
        <authorList>
            <consortium name="The Broad Institute Genomics Platform"/>
            <consortium name="The Broad Institute Genome Sequencing Center for Infectious Disease"/>
            <person name="Wu L."/>
            <person name="Ma J."/>
        </authorList>
    </citation>
    <scope>NUCLEOTIDE SEQUENCE [LARGE SCALE GENOMIC DNA]</scope>
    <source>
        <strain evidence="4">CGMCC 1.15287</strain>
    </source>
</reference>
<keyword evidence="4" id="KW-1185">Reference proteome</keyword>
<dbReference type="EMBL" id="JACIEF010000002">
    <property type="protein sequence ID" value="MBB4107575.1"/>
    <property type="molecule type" value="Genomic_DNA"/>
</dbReference>